<evidence type="ECO:0000313" key="2">
    <source>
        <dbReference type="EMBL" id="KHD74789.1"/>
    </source>
</evidence>
<dbReference type="Pfam" id="PF12680">
    <property type="entry name" value="SnoaL_2"/>
    <property type="match status" value="1"/>
</dbReference>
<feature type="domain" description="SnoaL-like" evidence="1">
    <location>
        <begin position="21"/>
        <end position="120"/>
    </location>
</feature>
<proteinExistence type="predicted"/>
<dbReference type="EMBL" id="JRTT01000036">
    <property type="protein sequence ID" value="KHD74789.1"/>
    <property type="molecule type" value="Genomic_DNA"/>
</dbReference>
<organism evidence="2 3">
    <name type="scientific">Actinoplanes utahensis</name>
    <dbReference type="NCBI Taxonomy" id="1869"/>
    <lineage>
        <taxon>Bacteria</taxon>
        <taxon>Bacillati</taxon>
        <taxon>Actinomycetota</taxon>
        <taxon>Actinomycetes</taxon>
        <taxon>Micromonosporales</taxon>
        <taxon>Micromonosporaceae</taxon>
        <taxon>Actinoplanes</taxon>
    </lineage>
</organism>
<dbReference type="Proteomes" id="UP000054537">
    <property type="component" value="Unassembled WGS sequence"/>
</dbReference>
<accession>A0A0A6UKH7</accession>
<dbReference type="RefSeq" id="WP_043528761.1">
    <property type="nucleotide sequence ID" value="NZ_BAABKU010000041.1"/>
</dbReference>
<evidence type="ECO:0000313" key="3">
    <source>
        <dbReference type="Proteomes" id="UP000054537"/>
    </source>
</evidence>
<dbReference type="InterPro" id="IPR037401">
    <property type="entry name" value="SnoaL-like"/>
</dbReference>
<dbReference type="AlphaFoldDB" id="A0A0A6UKH7"/>
<dbReference type="SUPFAM" id="SSF54427">
    <property type="entry name" value="NTF2-like"/>
    <property type="match status" value="1"/>
</dbReference>
<dbReference type="STRING" id="1869.MB27_26510"/>
<gene>
    <name evidence="2" type="ORF">MB27_26510</name>
</gene>
<evidence type="ECO:0000259" key="1">
    <source>
        <dbReference type="Pfam" id="PF12680"/>
    </source>
</evidence>
<name>A0A0A6UKH7_ACTUT</name>
<protein>
    <recommendedName>
        <fullName evidence="1">SnoaL-like domain-containing protein</fullName>
    </recommendedName>
</protein>
<dbReference type="eggNOG" id="COG3631">
    <property type="taxonomic scope" value="Bacteria"/>
</dbReference>
<dbReference type="InterPro" id="IPR032710">
    <property type="entry name" value="NTF2-like_dom_sf"/>
</dbReference>
<reference evidence="2 3" key="1">
    <citation type="submission" date="2014-10" db="EMBL/GenBank/DDBJ databases">
        <title>Draft genome sequence of Actinoplanes utahensis NRRL 12052.</title>
        <authorList>
            <person name="Velasco-Bucheli B."/>
            <person name="del Cerro C."/>
            <person name="Hormigo D."/>
            <person name="Garcia J.L."/>
            <person name="Acebal C."/>
            <person name="Arroyo M."/>
            <person name="de la Mata I."/>
        </authorList>
    </citation>
    <scope>NUCLEOTIDE SEQUENCE [LARGE SCALE GENOMIC DNA]</scope>
    <source>
        <strain evidence="2 3">NRRL 12052</strain>
    </source>
</reference>
<sequence length="160" mass="17264">MRSDEEVVREAYRLSEGNVLDGHGFRALFTENGTFNDVPNAQTFRGDQIPQALAGLASVFPDVHRELLEVHALGDVIAVELRIQGTHLGAFPTPNGEIPPTGNRIDVPTADLWYLRDGKIETFNCYNAANVLLAQIGANPDFTSAIEAAKTATTGLSSLT</sequence>
<dbReference type="Gene3D" id="3.10.450.50">
    <property type="match status" value="1"/>
</dbReference>
<keyword evidence="3" id="KW-1185">Reference proteome</keyword>
<dbReference type="OrthoDB" id="129343at2"/>
<comment type="caution">
    <text evidence="2">The sequence shown here is derived from an EMBL/GenBank/DDBJ whole genome shotgun (WGS) entry which is preliminary data.</text>
</comment>